<dbReference type="SUPFAM" id="SSF51206">
    <property type="entry name" value="cAMP-binding domain-like"/>
    <property type="match status" value="1"/>
</dbReference>
<evidence type="ECO:0000256" key="2">
    <source>
        <dbReference type="ARBA" id="ARBA00023125"/>
    </source>
</evidence>
<dbReference type="InterPro" id="IPR014710">
    <property type="entry name" value="RmlC-like_jellyroll"/>
</dbReference>
<dbReference type="CDD" id="cd00038">
    <property type="entry name" value="CAP_ED"/>
    <property type="match status" value="1"/>
</dbReference>
<evidence type="ECO:0000313" key="7">
    <source>
        <dbReference type="Proteomes" id="UP000218267"/>
    </source>
</evidence>
<dbReference type="GO" id="GO:0003700">
    <property type="term" value="F:DNA-binding transcription factor activity"/>
    <property type="evidence" value="ECO:0007669"/>
    <property type="project" value="TreeGrafter"/>
</dbReference>
<dbReference type="PROSITE" id="PS50042">
    <property type="entry name" value="CNMP_BINDING_3"/>
    <property type="match status" value="1"/>
</dbReference>
<dbReference type="AlphaFoldDB" id="A0A1Y1CDL0"/>
<dbReference type="InterPro" id="IPR012318">
    <property type="entry name" value="HTH_CRP"/>
</dbReference>
<feature type="domain" description="Cyclic nucleotide-binding" evidence="4">
    <location>
        <begin position="16"/>
        <end position="136"/>
    </location>
</feature>
<keyword evidence="2" id="KW-0238">DNA-binding</keyword>
<evidence type="ECO:0000259" key="4">
    <source>
        <dbReference type="PROSITE" id="PS50042"/>
    </source>
</evidence>
<dbReference type="InterPro" id="IPR050397">
    <property type="entry name" value="Env_Response_Regulators"/>
</dbReference>
<dbReference type="PANTHER" id="PTHR24567:SF26">
    <property type="entry name" value="REGULATORY PROTEIN YEIL"/>
    <property type="match status" value="1"/>
</dbReference>
<feature type="domain" description="HTH crp-type" evidence="5">
    <location>
        <begin position="150"/>
        <end position="219"/>
    </location>
</feature>
<gene>
    <name evidence="6" type="ORF">ALGA_0029</name>
</gene>
<dbReference type="Pfam" id="PF13545">
    <property type="entry name" value="HTH_Crp_2"/>
    <property type="match status" value="1"/>
</dbReference>
<dbReference type="PANTHER" id="PTHR24567">
    <property type="entry name" value="CRP FAMILY TRANSCRIPTIONAL REGULATORY PROTEIN"/>
    <property type="match status" value="1"/>
</dbReference>
<keyword evidence="7" id="KW-1185">Reference proteome</keyword>
<evidence type="ECO:0000313" key="6">
    <source>
        <dbReference type="EMBL" id="BAX78424.1"/>
    </source>
</evidence>
<dbReference type="SMART" id="SM00419">
    <property type="entry name" value="HTH_CRP"/>
    <property type="match status" value="1"/>
</dbReference>
<dbReference type="Gene3D" id="2.60.120.10">
    <property type="entry name" value="Jelly Rolls"/>
    <property type="match status" value="1"/>
</dbReference>
<dbReference type="InterPro" id="IPR018490">
    <property type="entry name" value="cNMP-bd_dom_sf"/>
</dbReference>
<accession>A0A1Y1CDL0</accession>
<organism evidence="6 7">
    <name type="scientific">Labilibaculum antarcticum</name>
    <dbReference type="NCBI Taxonomy" id="1717717"/>
    <lineage>
        <taxon>Bacteria</taxon>
        <taxon>Pseudomonadati</taxon>
        <taxon>Bacteroidota</taxon>
        <taxon>Bacteroidia</taxon>
        <taxon>Marinilabiliales</taxon>
        <taxon>Marinifilaceae</taxon>
        <taxon>Labilibaculum</taxon>
    </lineage>
</organism>
<dbReference type="EMBL" id="AP018042">
    <property type="protein sequence ID" value="BAX78424.1"/>
    <property type="molecule type" value="Genomic_DNA"/>
</dbReference>
<sequence>MSVINTCADCEIASKCFKKLIPSELEFINQMKIQIQYRKGEILCKQGAFASYVLYIPNGLVKLYLENTNNKFTNIKILKSMNFIGLASIYGENIYNYSVVALKETDVCLIDKDAIRKLLESNSDFASELIKQYCVREKYFLNFIKSISYKQIPGRLADTLLNLCSEEFKDENIFNYITRKDIADFACISKESTIKLLSEFKKEGIISSNGKIIEILKPDKLKEISRFG</sequence>
<dbReference type="Pfam" id="PF00027">
    <property type="entry name" value="cNMP_binding"/>
    <property type="match status" value="1"/>
</dbReference>
<evidence type="ECO:0000259" key="5">
    <source>
        <dbReference type="PROSITE" id="PS51063"/>
    </source>
</evidence>
<evidence type="ECO:0000256" key="3">
    <source>
        <dbReference type="ARBA" id="ARBA00023163"/>
    </source>
</evidence>
<dbReference type="InterPro" id="IPR036388">
    <property type="entry name" value="WH-like_DNA-bd_sf"/>
</dbReference>
<protein>
    <submittedName>
        <fullName evidence="6">Crp/Fnr family transcriptional regulator</fullName>
    </submittedName>
</protein>
<dbReference type="Proteomes" id="UP000218267">
    <property type="component" value="Chromosome"/>
</dbReference>
<name>A0A1Y1CDL0_9BACT</name>
<reference evidence="6 7" key="1">
    <citation type="journal article" date="2018" name="Mar. Genomics">
        <title>Complete genome sequence of Marinifilaceae bacterium strain SPP2, isolated from the Antarctic marine sediment.</title>
        <authorList>
            <person name="Watanabe M."/>
            <person name="Kojima H."/>
            <person name="Fukui M."/>
        </authorList>
    </citation>
    <scope>NUCLEOTIDE SEQUENCE [LARGE SCALE GENOMIC DNA]</scope>
    <source>
        <strain evidence="6 7">SPP2</strain>
    </source>
</reference>
<dbReference type="SUPFAM" id="SSF46785">
    <property type="entry name" value="Winged helix' DNA-binding domain"/>
    <property type="match status" value="1"/>
</dbReference>
<dbReference type="RefSeq" id="WP_096427366.1">
    <property type="nucleotide sequence ID" value="NZ_AP018042.1"/>
</dbReference>
<evidence type="ECO:0000256" key="1">
    <source>
        <dbReference type="ARBA" id="ARBA00023015"/>
    </source>
</evidence>
<dbReference type="SMART" id="SM00100">
    <property type="entry name" value="cNMP"/>
    <property type="match status" value="1"/>
</dbReference>
<dbReference type="Gene3D" id="1.10.10.10">
    <property type="entry name" value="Winged helix-like DNA-binding domain superfamily/Winged helix DNA-binding domain"/>
    <property type="match status" value="1"/>
</dbReference>
<keyword evidence="1" id="KW-0805">Transcription regulation</keyword>
<dbReference type="GO" id="GO:0003677">
    <property type="term" value="F:DNA binding"/>
    <property type="evidence" value="ECO:0007669"/>
    <property type="project" value="UniProtKB-KW"/>
</dbReference>
<dbReference type="KEGG" id="mbas:ALGA_0029"/>
<reference evidence="7" key="2">
    <citation type="journal article" date="2020" name="Antonie Van Leeuwenhoek">
        <title>Labilibaculum antarcticum sp. nov., a novel facultative anaerobic, psychrotorelant bacterium isolated from marine sediment of Antarctica.</title>
        <authorList>
            <person name="Watanabe M."/>
            <person name="Kojima H."/>
            <person name="Fukui M."/>
        </authorList>
    </citation>
    <scope>NUCLEOTIDE SEQUENCE [LARGE SCALE GENOMIC DNA]</scope>
    <source>
        <strain evidence="7">SPP2</strain>
    </source>
</reference>
<dbReference type="InterPro" id="IPR036390">
    <property type="entry name" value="WH_DNA-bd_sf"/>
</dbReference>
<proteinExistence type="predicted"/>
<dbReference type="GO" id="GO:0005829">
    <property type="term" value="C:cytosol"/>
    <property type="evidence" value="ECO:0007669"/>
    <property type="project" value="TreeGrafter"/>
</dbReference>
<dbReference type="OrthoDB" id="1118445at2"/>
<dbReference type="PROSITE" id="PS51063">
    <property type="entry name" value="HTH_CRP_2"/>
    <property type="match status" value="1"/>
</dbReference>
<keyword evidence="3" id="KW-0804">Transcription</keyword>
<dbReference type="InterPro" id="IPR000595">
    <property type="entry name" value="cNMP-bd_dom"/>
</dbReference>